<feature type="compositionally biased region" description="Low complexity" evidence="1">
    <location>
        <begin position="319"/>
        <end position="335"/>
    </location>
</feature>
<evidence type="ECO:0000313" key="3">
    <source>
        <dbReference type="Proteomes" id="UP001190700"/>
    </source>
</evidence>
<feature type="compositionally biased region" description="Polar residues" evidence="1">
    <location>
        <begin position="190"/>
        <end position="200"/>
    </location>
</feature>
<gene>
    <name evidence="2" type="ORF">CYMTET_47563</name>
</gene>
<dbReference type="Proteomes" id="UP001190700">
    <property type="component" value="Unassembled WGS sequence"/>
</dbReference>
<accession>A0AAE0BVY1</accession>
<evidence type="ECO:0000256" key="1">
    <source>
        <dbReference type="SAM" id="MobiDB-lite"/>
    </source>
</evidence>
<feature type="region of interest" description="Disordered" evidence="1">
    <location>
        <begin position="31"/>
        <end position="60"/>
    </location>
</feature>
<comment type="caution">
    <text evidence="2">The sequence shown here is derived from an EMBL/GenBank/DDBJ whole genome shotgun (WGS) entry which is preliminary data.</text>
</comment>
<dbReference type="AlphaFoldDB" id="A0AAE0BVY1"/>
<reference evidence="2 3" key="1">
    <citation type="journal article" date="2015" name="Genome Biol. Evol.">
        <title>Comparative Genomics of a Bacterivorous Green Alga Reveals Evolutionary Causalities and Consequences of Phago-Mixotrophic Mode of Nutrition.</title>
        <authorList>
            <person name="Burns J.A."/>
            <person name="Paasch A."/>
            <person name="Narechania A."/>
            <person name="Kim E."/>
        </authorList>
    </citation>
    <scope>NUCLEOTIDE SEQUENCE [LARGE SCALE GENOMIC DNA]</scope>
    <source>
        <strain evidence="2 3">PLY_AMNH</strain>
    </source>
</reference>
<feature type="region of interest" description="Disordered" evidence="1">
    <location>
        <begin position="304"/>
        <end position="374"/>
    </location>
</feature>
<feature type="compositionally biased region" description="Low complexity" evidence="1">
    <location>
        <begin position="260"/>
        <end position="275"/>
    </location>
</feature>
<dbReference type="EMBL" id="LGRX02033123">
    <property type="protein sequence ID" value="KAK3242757.1"/>
    <property type="molecule type" value="Genomic_DNA"/>
</dbReference>
<feature type="compositionally biased region" description="Polar residues" evidence="1">
    <location>
        <begin position="359"/>
        <end position="374"/>
    </location>
</feature>
<feature type="region of interest" description="Disordered" evidence="1">
    <location>
        <begin position="165"/>
        <end position="206"/>
    </location>
</feature>
<organism evidence="2 3">
    <name type="scientific">Cymbomonas tetramitiformis</name>
    <dbReference type="NCBI Taxonomy" id="36881"/>
    <lineage>
        <taxon>Eukaryota</taxon>
        <taxon>Viridiplantae</taxon>
        <taxon>Chlorophyta</taxon>
        <taxon>Pyramimonadophyceae</taxon>
        <taxon>Pyramimonadales</taxon>
        <taxon>Pyramimonadaceae</taxon>
        <taxon>Cymbomonas</taxon>
    </lineage>
</organism>
<name>A0AAE0BVY1_9CHLO</name>
<keyword evidence="3" id="KW-1185">Reference proteome</keyword>
<proteinExistence type="predicted"/>
<protein>
    <submittedName>
        <fullName evidence="2">Uncharacterized protein</fullName>
    </submittedName>
</protein>
<evidence type="ECO:0000313" key="2">
    <source>
        <dbReference type="EMBL" id="KAK3242757.1"/>
    </source>
</evidence>
<sequence length="374" mass="38657">MDFATSTGLPAAHLPRALAAHRGEYSSVLLPTARRHDSGDVGPVFPGQGRRGNALRGASAGGVNRSVLRESSVSDGVRGNSARSLASHVTGGRIDHLESSVADCLHRSMQQLIRLATPSPAGGGGDSVCFYITSGTSSCQSVSPYPEQLPKRQFATIDAVRASAAATAQLHPSSVPTGDPAEERPGVGHNSCTAEAQSPQPGEVLNGCAAEALPPQRGVGHNSCTTEAQSPQSGEVLNGCATEALPPQPGVGYNNCTADAQSPQPGEASSSGSEPPMERVPPFASCMNSLQPLQPRTLPLSYVPEVEEVDELQQPTASLPQLRQQPATAPPTQTTNLKRGGELVQGSEAQPEEAANKQAELQEQSTAASMRTAA</sequence>
<feature type="region of interest" description="Disordered" evidence="1">
    <location>
        <begin position="251"/>
        <end position="290"/>
    </location>
</feature>